<accession>A0A914DIX2</accession>
<keyword evidence="1" id="KW-0808">Transferase</keyword>
<dbReference type="GO" id="GO:0006297">
    <property type="term" value="P:nucleotide-excision repair, DNA gap filling"/>
    <property type="evidence" value="ECO:0007669"/>
    <property type="project" value="TreeGrafter"/>
</dbReference>
<name>A0A914DIX2_9BILA</name>
<dbReference type="GO" id="GO:0008270">
    <property type="term" value="F:zinc ion binding"/>
    <property type="evidence" value="ECO:0007669"/>
    <property type="project" value="UniProtKB-KW"/>
</dbReference>
<evidence type="ECO:0000313" key="3">
    <source>
        <dbReference type="Proteomes" id="UP000887540"/>
    </source>
</evidence>
<dbReference type="GO" id="GO:0008310">
    <property type="term" value="F:single-stranded DNA 3'-5' DNA exonuclease activity"/>
    <property type="evidence" value="ECO:0007669"/>
    <property type="project" value="TreeGrafter"/>
</dbReference>
<keyword evidence="1" id="KW-0239">DNA-directed DNA polymerase</keyword>
<dbReference type="GO" id="GO:0000278">
    <property type="term" value="P:mitotic cell cycle"/>
    <property type="evidence" value="ECO:0007669"/>
    <property type="project" value="TreeGrafter"/>
</dbReference>
<dbReference type="GO" id="GO:0051539">
    <property type="term" value="F:4 iron, 4 sulfur cluster binding"/>
    <property type="evidence" value="ECO:0007669"/>
    <property type="project" value="UniProtKB-KW"/>
</dbReference>
<comment type="subcellular location">
    <subcellularLocation>
        <location evidence="1">Nucleus</location>
    </subcellularLocation>
</comment>
<dbReference type="Pfam" id="PF08490">
    <property type="entry name" value="DUF1744"/>
    <property type="match status" value="1"/>
</dbReference>
<evidence type="ECO:0000313" key="4">
    <source>
        <dbReference type="WBParaSite" id="ACRNAN_scaffold28712.g28624.t1"/>
    </source>
</evidence>
<reference evidence="4" key="1">
    <citation type="submission" date="2022-11" db="UniProtKB">
        <authorList>
            <consortium name="WormBaseParasite"/>
        </authorList>
    </citation>
    <scope>IDENTIFICATION</scope>
</reference>
<feature type="domain" description="DNA polymerase epsilon catalytic subunit A C-terminal" evidence="2">
    <location>
        <begin position="3"/>
        <end position="139"/>
    </location>
</feature>
<keyword evidence="1" id="KW-0235">DNA replication</keyword>
<keyword evidence="1" id="KW-0238">DNA-binding</keyword>
<dbReference type="PANTHER" id="PTHR10670:SF0">
    <property type="entry name" value="DNA POLYMERASE EPSILON CATALYTIC SUBUNIT A"/>
    <property type="match status" value="1"/>
</dbReference>
<dbReference type="GO" id="GO:0006272">
    <property type="term" value="P:leading strand elongation"/>
    <property type="evidence" value="ECO:0007669"/>
    <property type="project" value="TreeGrafter"/>
</dbReference>
<comment type="function">
    <text evidence="1">DNA polymerase II participates in chromosomal DNA replication.</text>
</comment>
<keyword evidence="1" id="KW-0863">Zinc-finger</keyword>
<keyword evidence="1" id="KW-0408">Iron</keyword>
<keyword evidence="1" id="KW-0004">4Fe-4S</keyword>
<evidence type="ECO:0000256" key="1">
    <source>
        <dbReference type="RuleBase" id="RU365029"/>
    </source>
</evidence>
<sequence>PAKVVVELELGAVAVTALIQSARILEAEGTSDFVGFASGVPIASVDTLVAAHRASTTSFDEAASVSGAIRVLKQVFRDLIKDIHLNENVLADQFVASMHRWLCDPNSLLYNPSICTAISTLMKKLCLLLVSEINQLGAK</sequence>
<dbReference type="GO" id="GO:0008622">
    <property type="term" value="C:epsilon DNA polymerase complex"/>
    <property type="evidence" value="ECO:0007669"/>
    <property type="project" value="InterPro"/>
</dbReference>
<organism evidence="3 4">
    <name type="scientific">Acrobeloides nanus</name>
    <dbReference type="NCBI Taxonomy" id="290746"/>
    <lineage>
        <taxon>Eukaryota</taxon>
        <taxon>Metazoa</taxon>
        <taxon>Ecdysozoa</taxon>
        <taxon>Nematoda</taxon>
        <taxon>Chromadorea</taxon>
        <taxon>Rhabditida</taxon>
        <taxon>Tylenchina</taxon>
        <taxon>Cephalobomorpha</taxon>
        <taxon>Cephaloboidea</taxon>
        <taxon>Cephalobidae</taxon>
        <taxon>Acrobeloides</taxon>
    </lineage>
</organism>
<keyword evidence="1" id="KW-0548">Nucleotidyltransferase</keyword>
<protein>
    <recommendedName>
        <fullName evidence="1">DNA polymerase epsilon catalytic subunit</fullName>
        <ecNumber evidence="1">2.7.7.7</ecNumber>
    </recommendedName>
</protein>
<dbReference type="GO" id="GO:0045004">
    <property type="term" value="P:DNA replication proofreading"/>
    <property type="evidence" value="ECO:0007669"/>
    <property type="project" value="TreeGrafter"/>
</dbReference>
<dbReference type="AlphaFoldDB" id="A0A914DIX2"/>
<keyword evidence="1" id="KW-0862">Zinc</keyword>
<keyword evidence="3" id="KW-1185">Reference proteome</keyword>
<dbReference type="WBParaSite" id="ACRNAN_scaffold28712.g28624.t1">
    <property type="protein sequence ID" value="ACRNAN_scaffold28712.g28624.t1"/>
    <property type="gene ID" value="ACRNAN_scaffold28712.g28624"/>
</dbReference>
<comment type="similarity">
    <text evidence="1">Belongs to the DNA polymerase type-B family.</text>
</comment>
<dbReference type="GO" id="GO:0003677">
    <property type="term" value="F:DNA binding"/>
    <property type="evidence" value="ECO:0007669"/>
    <property type="project" value="UniProtKB-KW"/>
</dbReference>
<keyword evidence="1" id="KW-0411">Iron-sulfur</keyword>
<dbReference type="GO" id="GO:0003887">
    <property type="term" value="F:DNA-directed DNA polymerase activity"/>
    <property type="evidence" value="ECO:0007669"/>
    <property type="project" value="UniProtKB-KW"/>
</dbReference>
<dbReference type="EC" id="2.7.7.7" evidence="1"/>
<dbReference type="InterPro" id="IPR029703">
    <property type="entry name" value="POL2"/>
</dbReference>
<dbReference type="GO" id="GO:0006287">
    <property type="term" value="P:base-excision repair, gap-filling"/>
    <property type="evidence" value="ECO:0007669"/>
    <property type="project" value="TreeGrafter"/>
</dbReference>
<comment type="cofactor">
    <cofactor evidence="1">
        <name>[4Fe-4S] cluster</name>
        <dbReference type="ChEBI" id="CHEBI:49883"/>
    </cofactor>
</comment>
<proteinExistence type="inferred from homology"/>
<dbReference type="InterPro" id="IPR013697">
    <property type="entry name" value="DNA_pol_e_suA_C"/>
</dbReference>
<keyword evidence="1" id="KW-0479">Metal-binding</keyword>
<evidence type="ECO:0000259" key="2">
    <source>
        <dbReference type="Pfam" id="PF08490"/>
    </source>
</evidence>
<keyword evidence="1" id="KW-0539">Nucleus</keyword>
<comment type="catalytic activity">
    <reaction evidence="1">
        <text>DNA(n) + a 2'-deoxyribonucleoside 5'-triphosphate = DNA(n+1) + diphosphate</text>
        <dbReference type="Rhea" id="RHEA:22508"/>
        <dbReference type="Rhea" id="RHEA-COMP:17339"/>
        <dbReference type="Rhea" id="RHEA-COMP:17340"/>
        <dbReference type="ChEBI" id="CHEBI:33019"/>
        <dbReference type="ChEBI" id="CHEBI:61560"/>
        <dbReference type="ChEBI" id="CHEBI:173112"/>
        <dbReference type="EC" id="2.7.7.7"/>
    </reaction>
</comment>
<dbReference type="Proteomes" id="UP000887540">
    <property type="component" value="Unplaced"/>
</dbReference>
<dbReference type="PANTHER" id="PTHR10670">
    <property type="entry name" value="DNA POLYMERASE EPSILON CATALYTIC SUBUNIT A"/>
    <property type="match status" value="1"/>
</dbReference>